<feature type="coiled-coil region" evidence="1">
    <location>
        <begin position="35"/>
        <end position="62"/>
    </location>
</feature>
<keyword evidence="1" id="KW-0175">Coiled coil</keyword>
<keyword evidence="4" id="KW-1185">Reference proteome</keyword>
<dbReference type="RefSeq" id="WP_166537076.1">
    <property type="nucleotide sequence ID" value="NZ_JAABLM010000009.1"/>
</dbReference>
<dbReference type="EMBL" id="JAABLM010000009">
    <property type="protein sequence ID" value="NBL65250.1"/>
    <property type="molecule type" value="Genomic_DNA"/>
</dbReference>
<evidence type="ECO:0000313" key="4">
    <source>
        <dbReference type="Proteomes" id="UP000798602"/>
    </source>
</evidence>
<proteinExistence type="predicted"/>
<reference evidence="4" key="1">
    <citation type="submission" date="2020-01" db="EMBL/GenBank/DDBJ databases">
        <title>Sphingomonas sp. strain CSW-10.</title>
        <authorList>
            <person name="Chen W.-M."/>
        </authorList>
    </citation>
    <scope>NUCLEOTIDE SEQUENCE [LARGE SCALE GENOMIC DNA]</scope>
    <source>
        <strain evidence="4">NST-5</strain>
    </source>
</reference>
<accession>A0ABW9ZDS3</accession>
<evidence type="ECO:0008006" key="5">
    <source>
        <dbReference type="Google" id="ProtNLM"/>
    </source>
</evidence>
<feature type="transmembrane region" description="Helical" evidence="2">
    <location>
        <begin position="6"/>
        <end position="25"/>
    </location>
</feature>
<name>A0ABW9ZDS3_9FLAO</name>
<evidence type="ECO:0000256" key="1">
    <source>
        <dbReference type="SAM" id="Coils"/>
    </source>
</evidence>
<evidence type="ECO:0000256" key="2">
    <source>
        <dbReference type="SAM" id="Phobius"/>
    </source>
</evidence>
<organism evidence="3 4">
    <name type="scientific">Flavobacterium ichthyis</name>
    <dbReference type="NCBI Taxonomy" id="2698827"/>
    <lineage>
        <taxon>Bacteria</taxon>
        <taxon>Pseudomonadati</taxon>
        <taxon>Bacteroidota</taxon>
        <taxon>Flavobacteriia</taxon>
        <taxon>Flavobacteriales</taxon>
        <taxon>Flavobacteriaceae</taxon>
        <taxon>Flavobacterium</taxon>
    </lineage>
</organism>
<evidence type="ECO:0000313" key="3">
    <source>
        <dbReference type="EMBL" id="NBL65250.1"/>
    </source>
</evidence>
<keyword evidence="2" id="KW-1133">Transmembrane helix</keyword>
<keyword evidence="2" id="KW-0812">Transmembrane</keyword>
<dbReference type="Proteomes" id="UP000798602">
    <property type="component" value="Unassembled WGS sequence"/>
</dbReference>
<keyword evidence="2" id="KW-0472">Membrane</keyword>
<gene>
    <name evidence="3" type="ORF">GV828_08590</name>
</gene>
<protein>
    <recommendedName>
        <fullName evidence="5">YtxH domain-containing protein</fullName>
    </recommendedName>
</protein>
<sequence length="87" mass="9532">MSSKKIILGVAAGVAALAIVGILTAKNKSKKKRFLEKAENAKDQFKGKLSELQRKAQKELSQHAETGDNLINQAKNRANDWIAKNTN</sequence>
<comment type="caution">
    <text evidence="3">The sequence shown here is derived from an EMBL/GenBank/DDBJ whole genome shotgun (WGS) entry which is preliminary data.</text>
</comment>